<feature type="region of interest" description="Disordered" evidence="1">
    <location>
        <begin position="206"/>
        <end position="249"/>
    </location>
</feature>
<feature type="compositionally biased region" description="Basic residues" evidence="1">
    <location>
        <begin position="301"/>
        <end position="314"/>
    </location>
</feature>
<accession>A0ABR4ALY4</accession>
<evidence type="ECO:0000313" key="3">
    <source>
        <dbReference type="Proteomes" id="UP001590951"/>
    </source>
</evidence>
<protein>
    <submittedName>
        <fullName evidence="2">Uncharacterized protein</fullName>
    </submittedName>
</protein>
<sequence>MEDDEIPSSISMPGRRFSTVSAKGLRSTDIHLESTRQRAGILLGTSNSASSQSNSGASRCSSSQLNSASTTAGPPAQAQVQAPAPIALMFPPLPSTTYPLNGTGFDYPPPSTNTTPLTPLSSWNTIPGANVVRGAAAVALNPPVTSNAAPAAVPNLPSAPTMGPPAQLDLIGDEEVEEDLEELEQQIETAKQERDAALQELEQVEAQEAANKKTANKTKTRRQPGKKVKTQSKSKKGKVPKKGHTQQEAETFEHIVPLLAIPTQMSQPTRPHTVPEARGRVGVGWSSDLMIWRSSLDGRLRRGRMHGSKPRSRRGISSGAEEVRRGLMRGK</sequence>
<feature type="region of interest" description="Disordered" evidence="1">
    <location>
        <begin position="301"/>
        <end position="331"/>
    </location>
</feature>
<evidence type="ECO:0000313" key="2">
    <source>
        <dbReference type="EMBL" id="KAL2046745.1"/>
    </source>
</evidence>
<feature type="compositionally biased region" description="Basic and acidic residues" evidence="1">
    <location>
        <begin position="26"/>
        <end position="36"/>
    </location>
</feature>
<organism evidence="2 3">
    <name type="scientific">Lepraria finkii</name>
    <dbReference type="NCBI Taxonomy" id="1340010"/>
    <lineage>
        <taxon>Eukaryota</taxon>
        <taxon>Fungi</taxon>
        <taxon>Dikarya</taxon>
        <taxon>Ascomycota</taxon>
        <taxon>Pezizomycotina</taxon>
        <taxon>Lecanoromycetes</taxon>
        <taxon>OSLEUM clade</taxon>
        <taxon>Lecanoromycetidae</taxon>
        <taxon>Lecanorales</taxon>
        <taxon>Lecanorineae</taxon>
        <taxon>Stereocaulaceae</taxon>
        <taxon>Lepraria</taxon>
    </lineage>
</organism>
<feature type="region of interest" description="Disordered" evidence="1">
    <location>
        <begin position="1"/>
        <end position="79"/>
    </location>
</feature>
<dbReference type="EMBL" id="JBHFEH010000104">
    <property type="protein sequence ID" value="KAL2046745.1"/>
    <property type="molecule type" value="Genomic_DNA"/>
</dbReference>
<gene>
    <name evidence="2" type="ORF">ABVK25_011575</name>
</gene>
<reference evidence="2 3" key="1">
    <citation type="submission" date="2024-09" db="EMBL/GenBank/DDBJ databases">
        <title>Rethinking Asexuality: The Enigmatic Case of Functional Sexual Genes in Lepraria (Stereocaulaceae).</title>
        <authorList>
            <person name="Doellman M."/>
            <person name="Sun Y."/>
            <person name="Barcenas-Pena A."/>
            <person name="Lumbsch H.T."/>
            <person name="Grewe F."/>
        </authorList>
    </citation>
    <scope>NUCLEOTIDE SEQUENCE [LARGE SCALE GENOMIC DNA]</scope>
    <source>
        <strain evidence="2 3">Grewe 0041</strain>
    </source>
</reference>
<dbReference type="Proteomes" id="UP001590951">
    <property type="component" value="Unassembled WGS sequence"/>
</dbReference>
<feature type="compositionally biased region" description="Low complexity" evidence="1">
    <location>
        <begin position="46"/>
        <end position="64"/>
    </location>
</feature>
<evidence type="ECO:0000256" key="1">
    <source>
        <dbReference type="SAM" id="MobiDB-lite"/>
    </source>
</evidence>
<proteinExistence type="predicted"/>
<feature type="compositionally biased region" description="Basic residues" evidence="1">
    <location>
        <begin position="214"/>
        <end position="244"/>
    </location>
</feature>
<keyword evidence="3" id="KW-1185">Reference proteome</keyword>
<name>A0ABR4ALY4_9LECA</name>
<comment type="caution">
    <text evidence="2">The sequence shown here is derived from an EMBL/GenBank/DDBJ whole genome shotgun (WGS) entry which is preliminary data.</text>
</comment>